<evidence type="ECO:0000259" key="6">
    <source>
        <dbReference type="Pfam" id="PF02826"/>
    </source>
</evidence>
<comment type="caution">
    <text evidence="7">The sequence shown here is derived from an EMBL/GenBank/DDBJ whole genome shotgun (WGS) entry which is preliminary data.</text>
</comment>
<keyword evidence="8" id="KW-1185">Reference proteome</keyword>
<evidence type="ECO:0000313" key="7">
    <source>
        <dbReference type="EMBL" id="MFB9885367.1"/>
    </source>
</evidence>
<dbReference type="RefSeq" id="WP_035461293.1">
    <property type="nucleotide sequence ID" value="NZ_JBHLZN010000001.1"/>
</dbReference>
<dbReference type="PROSITE" id="PS00670">
    <property type="entry name" value="D_2_HYDROXYACID_DH_2"/>
    <property type="match status" value="1"/>
</dbReference>
<evidence type="ECO:0000256" key="4">
    <source>
        <dbReference type="RuleBase" id="RU003719"/>
    </source>
</evidence>
<dbReference type="Pfam" id="PF00389">
    <property type="entry name" value="2-Hacid_dh"/>
    <property type="match status" value="1"/>
</dbReference>
<evidence type="ECO:0000259" key="5">
    <source>
        <dbReference type="Pfam" id="PF00389"/>
    </source>
</evidence>
<dbReference type="PANTHER" id="PTHR43761:SF1">
    <property type="entry name" value="D-ISOMER SPECIFIC 2-HYDROXYACID DEHYDROGENASE CATALYTIC DOMAIN-CONTAINING PROTEIN-RELATED"/>
    <property type="match status" value="1"/>
</dbReference>
<organism evidence="7 8">
    <name type="scientific">Balneatrix alpica</name>
    <dbReference type="NCBI Taxonomy" id="75684"/>
    <lineage>
        <taxon>Bacteria</taxon>
        <taxon>Pseudomonadati</taxon>
        <taxon>Pseudomonadota</taxon>
        <taxon>Gammaproteobacteria</taxon>
        <taxon>Oceanospirillales</taxon>
        <taxon>Balneatrichaceae</taxon>
        <taxon>Balneatrix</taxon>
    </lineage>
</organism>
<dbReference type="InterPro" id="IPR050418">
    <property type="entry name" value="D-iso_2-hydroxyacid_DH_PdxB"/>
</dbReference>
<dbReference type="EMBL" id="JBHLZN010000001">
    <property type="protein sequence ID" value="MFB9885367.1"/>
    <property type="molecule type" value="Genomic_DNA"/>
</dbReference>
<keyword evidence="2 4" id="KW-0560">Oxidoreductase</keyword>
<dbReference type="Pfam" id="PF02826">
    <property type="entry name" value="2-Hacid_dh_C"/>
    <property type="match status" value="1"/>
</dbReference>
<dbReference type="InterPro" id="IPR006139">
    <property type="entry name" value="D-isomer_2_OHA_DH_cat_dom"/>
</dbReference>
<evidence type="ECO:0000256" key="3">
    <source>
        <dbReference type="ARBA" id="ARBA00023027"/>
    </source>
</evidence>
<dbReference type="Proteomes" id="UP001589628">
    <property type="component" value="Unassembled WGS sequence"/>
</dbReference>
<dbReference type="InterPro" id="IPR029753">
    <property type="entry name" value="D-isomer_DH_CS"/>
</dbReference>
<dbReference type="PANTHER" id="PTHR43761">
    <property type="entry name" value="D-ISOMER SPECIFIC 2-HYDROXYACID DEHYDROGENASE FAMILY PROTEIN (AFU_ORTHOLOGUE AFUA_1G13630)"/>
    <property type="match status" value="1"/>
</dbReference>
<sequence>MVKVVFLDADSLDRQDLDFSTLQVEGVQLQLYPSTTAEQILPRLADAQVAIVNKVVLSAEILQALPQLQLILVSATGTNNVDLVQAKAQGIDVRNCQGYGTAAVAQHTLMLMLALATNFVRYQQAVQAGQWQQSSQFCLLDYPICELSGKKLAIVGYGELGQAVAALARAFAMEVLVCVRPGAEAKAGRIELDEALRQADFVSLHCPLTEQTRDLFDAKRLAKMKPSAFLINTARGGIVNEQALLEALQRGQLAGAATDVLSIEPPRQGNPLLGQSLPNLLITPHCAWGSRESRQRMLGQLRENLVAWQQGQSLRRLV</sequence>
<dbReference type="InterPro" id="IPR006140">
    <property type="entry name" value="D-isomer_DH_NAD-bd"/>
</dbReference>
<accession>A0ABV5Z7V5</accession>
<dbReference type="PROSITE" id="PS00671">
    <property type="entry name" value="D_2_HYDROXYACID_DH_3"/>
    <property type="match status" value="1"/>
</dbReference>
<gene>
    <name evidence="7" type="ORF">ACFFLH_02915</name>
</gene>
<dbReference type="SUPFAM" id="SSF51735">
    <property type="entry name" value="NAD(P)-binding Rossmann-fold domains"/>
    <property type="match status" value="1"/>
</dbReference>
<dbReference type="NCBIfam" id="NF005069">
    <property type="entry name" value="PRK06487.1"/>
    <property type="match status" value="1"/>
</dbReference>
<feature type="domain" description="D-isomer specific 2-hydroxyacid dehydrogenase NAD-binding" evidence="6">
    <location>
        <begin position="109"/>
        <end position="287"/>
    </location>
</feature>
<name>A0ABV5Z7V5_9GAMM</name>
<dbReference type="InterPro" id="IPR036291">
    <property type="entry name" value="NAD(P)-bd_dom_sf"/>
</dbReference>
<protein>
    <submittedName>
        <fullName evidence="7">2-hydroxyacid dehydrogenase</fullName>
    </submittedName>
</protein>
<evidence type="ECO:0000313" key="8">
    <source>
        <dbReference type="Proteomes" id="UP001589628"/>
    </source>
</evidence>
<feature type="domain" description="D-isomer specific 2-hydroxyacid dehydrogenase catalytic" evidence="5">
    <location>
        <begin position="20"/>
        <end position="318"/>
    </location>
</feature>
<dbReference type="Gene3D" id="3.40.50.720">
    <property type="entry name" value="NAD(P)-binding Rossmann-like Domain"/>
    <property type="match status" value="2"/>
</dbReference>
<reference evidence="7 8" key="1">
    <citation type="submission" date="2024-09" db="EMBL/GenBank/DDBJ databases">
        <authorList>
            <person name="Sun Q."/>
            <person name="Mori K."/>
        </authorList>
    </citation>
    <scope>NUCLEOTIDE SEQUENCE [LARGE SCALE GENOMIC DNA]</scope>
    <source>
        <strain evidence="7 8">ATCC 51285</strain>
    </source>
</reference>
<keyword evidence="3" id="KW-0520">NAD</keyword>
<dbReference type="SUPFAM" id="SSF52283">
    <property type="entry name" value="Formate/glycerate dehydrogenase catalytic domain-like"/>
    <property type="match status" value="1"/>
</dbReference>
<evidence type="ECO:0000256" key="2">
    <source>
        <dbReference type="ARBA" id="ARBA00023002"/>
    </source>
</evidence>
<proteinExistence type="inferred from homology"/>
<dbReference type="CDD" id="cd12162">
    <property type="entry name" value="2-Hacid_dh_4"/>
    <property type="match status" value="1"/>
</dbReference>
<comment type="similarity">
    <text evidence="1 4">Belongs to the D-isomer specific 2-hydroxyacid dehydrogenase family.</text>
</comment>
<evidence type="ECO:0000256" key="1">
    <source>
        <dbReference type="ARBA" id="ARBA00005854"/>
    </source>
</evidence>